<evidence type="ECO:0000313" key="8">
    <source>
        <dbReference type="EMBL" id="TDD27331.1"/>
    </source>
</evidence>
<protein>
    <submittedName>
        <fullName evidence="8">DoxX family protein</fullName>
    </submittedName>
</protein>
<name>A0A4R4X9W9_9ACTN</name>
<keyword evidence="9" id="KW-1185">Reference proteome</keyword>
<dbReference type="Proteomes" id="UP000295172">
    <property type="component" value="Unassembled WGS sequence"/>
</dbReference>
<keyword evidence="5 7" id="KW-1133">Transmembrane helix</keyword>
<accession>A0A4R4X9W9</accession>
<keyword evidence="6 7" id="KW-0472">Membrane</keyword>
<feature type="transmembrane region" description="Helical" evidence="7">
    <location>
        <begin position="108"/>
        <end position="129"/>
    </location>
</feature>
<evidence type="ECO:0000256" key="1">
    <source>
        <dbReference type="ARBA" id="ARBA00004651"/>
    </source>
</evidence>
<comment type="caution">
    <text evidence="8">The sequence shown here is derived from an EMBL/GenBank/DDBJ whole genome shotgun (WGS) entry which is preliminary data.</text>
</comment>
<dbReference type="GO" id="GO:0005886">
    <property type="term" value="C:plasma membrane"/>
    <property type="evidence" value="ECO:0007669"/>
    <property type="project" value="UniProtKB-SubCell"/>
</dbReference>
<dbReference type="PANTHER" id="PTHR33452">
    <property type="entry name" value="OXIDOREDUCTASE CATD-RELATED"/>
    <property type="match status" value="1"/>
</dbReference>
<evidence type="ECO:0000256" key="7">
    <source>
        <dbReference type="SAM" id="Phobius"/>
    </source>
</evidence>
<dbReference type="Pfam" id="PF07681">
    <property type="entry name" value="DoxX"/>
    <property type="match status" value="1"/>
</dbReference>
<dbReference type="InterPro" id="IPR032808">
    <property type="entry name" value="DoxX"/>
</dbReference>
<keyword evidence="3" id="KW-1003">Cell membrane</keyword>
<gene>
    <name evidence="8" type="ORF">E1218_10855</name>
</gene>
<feature type="transmembrane region" description="Helical" evidence="7">
    <location>
        <begin position="81"/>
        <end position="102"/>
    </location>
</feature>
<feature type="transmembrane region" description="Helical" evidence="7">
    <location>
        <begin position="10"/>
        <end position="28"/>
    </location>
</feature>
<organism evidence="8 9">
    <name type="scientific">Kribbella turkmenica</name>
    <dbReference type="NCBI Taxonomy" id="2530375"/>
    <lineage>
        <taxon>Bacteria</taxon>
        <taxon>Bacillati</taxon>
        <taxon>Actinomycetota</taxon>
        <taxon>Actinomycetes</taxon>
        <taxon>Propionibacteriales</taxon>
        <taxon>Kribbellaceae</taxon>
        <taxon>Kribbella</taxon>
    </lineage>
</organism>
<evidence type="ECO:0000256" key="4">
    <source>
        <dbReference type="ARBA" id="ARBA00022692"/>
    </source>
</evidence>
<evidence type="ECO:0000256" key="5">
    <source>
        <dbReference type="ARBA" id="ARBA00022989"/>
    </source>
</evidence>
<evidence type="ECO:0000256" key="2">
    <source>
        <dbReference type="ARBA" id="ARBA00006679"/>
    </source>
</evidence>
<comment type="similarity">
    <text evidence="2">Belongs to the DoxX family.</text>
</comment>
<keyword evidence="4 7" id="KW-0812">Transmembrane</keyword>
<dbReference type="EMBL" id="SMKR01000035">
    <property type="protein sequence ID" value="TDD27331.1"/>
    <property type="molecule type" value="Genomic_DNA"/>
</dbReference>
<dbReference type="OrthoDB" id="1122432at2"/>
<comment type="subcellular location">
    <subcellularLocation>
        <location evidence="1">Cell membrane</location>
        <topology evidence="1">Multi-pass membrane protein</topology>
    </subcellularLocation>
</comment>
<dbReference type="AlphaFoldDB" id="A0A4R4X9W9"/>
<evidence type="ECO:0000313" key="9">
    <source>
        <dbReference type="Proteomes" id="UP000295172"/>
    </source>
</evidence>
<dbReference type="PANTHER" id="PTHR33452:SF1">
    <property type="entry name" value="INNER MEMBRANE PROTEIN YPHA-RELATED"/>
    <property type="match status" value="1"/>
</dbReference>
<dbReference type="InterPro" id="IPR051907">
    <property type="entry name" value="DoxX-like_oxidoreductase"/>
</dbReference>
<proteinExistence type="inferred from homology"/>
<evidence type="ECO:0000256" key="6">
    <source>
        <dbReference type="ARBA" id="ARBA00023136"/>
    </source>
</evidence>
<sequence>MLRSAAARDLVLLLSRIGLGVVFIAHGWQKFQTNGLDRTAAGFEQIGVPAPTLSAYYATGIELLGGVALILGVLTPVAGVLLALDMVGALAFVHLSNGVFVANGGWELVAALGLLSLTLAAVGSGRVSVDNLLAPSARQKVAA</sequence>
<reference evidence="8 9" key="1">
    <citation type="submission" date="2019-02" db="EMBL/GenBank/DDBJ databases">
        <title>Draft genome sequences of novel Actinobacteria.</title>
        <authorList>
            <person name="Sahin N."/>
            <person name="Ay H."/>
            <person name="Saygin H."/>
        </authorList>
    </citation>
    <scope>NUCLEOTIDE SEQUENCE [LARGE SCALE GENOMIC DNA]</scope>
    <source>
        <strain evidence="8 9">16K104</strain>
    </source>
</reference>
<evidence type="ECO:0000256" key="3">
    <source>
        <dbReference type="ARBA" id="ARBA00022475"/>
    </source>
</evidence>